<dbReference type="InterPro" id="IPR023875">
    <property type="entry name" value="DNA_repair_put"/>
</dbReference>
<gene>
    <name evidence="2" type="ORF">ABID46_002280</name>
</gene>
<comment type="caution">
    <text evidence="2">The sequence shown here is derived from an EMBL/GenBank/DDBJ whole genome shotgun (WGS) entry which is preliminary data.</text>
</comment>
<dbReference type="Proteomes" id="UP001549146">
    <property type="component" value="Unassembled WGS sequence"/>
</dbReference>
<dbReference type="EMBL" id="JBEPMO010000017">
    <property type="protein sequence ID" value="MET3732690.1"/>
    <property type="molecule type" value="Genomic_DNA"/>
</dbReference>
<dbReference type="InterPro" id="IPR025404">
    <property type="entry name" value="DUF4130"/>
</dbReference>
<sequence>MILYKFDGSFTGLLCCVFESFSAKEHQVQVVSERFYQPSIFLPTKEIHSEEEKADRVWKAFVEKVNPEDKSKFYSSYLSEKPDIFQHLFHLARKVFIHGGKYAKNFADPDVLAISQMAKSVSRERHRMKAFIRFKKAADGLFYAIISPDFNVIPLIQKHFKDRYADQTWLIYDERRKYGIFYDLNSVQSVTLTFNEFKTSVDTQLPALQLNDEKEELYDLLWKDYFKTTNIQERKNTKLHLQHVPKRYWRYLNEK</sequence>
<dbReference type="NCBIfam" id="TIGR03915">
    <property type="entry name" value="SAM_7_link_chp"/>
    <property type="match status" value="1"/>
</dbReference>
<protein>
    <submittedName>
        <fullName evidence="2">DNA metabolism protein</fullName>
    </submittedName>
</protein>
<evidence type="ECO:0000313" key="3">
    <source>
        <dbReference type="Proteomes" id="UP001549146"/>
    </source>
</evidence>
<organism evidence="2 3">
    <name type="scientific">Moheibacter stercoris</name>
    <dbReference type="NCBI Taxonomy" id="1628251"/>
    <lineage>
        <taxon>Bacteria</taxon>
        <taxon>Pseudomonadati</taxon>
        <taxon>Bacteroidota</taxon>
        <taxon>Flavobacteriia</taxon>
        <taxon>Flavobacteriales</taxon>
        <taxon>Weeksellaceae</taxon>
        <taxon>Moheibacter</taxon>
    </lineage>
</organism>
<dbReference type="Pfam" id="PF13566">
    <property type="entry name" value="DUF4130"/>
    <property type="match status" value="1"/>
</dbReference>
<keyword evidence="3" id="KW-1185">Reference proteome</keyword>
<dbReference type="RefSeq" id="WP_354510151.1">
    <property type="nucleotide sequence ID" value="NZ_JBEPMO010000017.1"/>
</dbReference>
<proteinExistence type="predicted"/>
<evidence type="ECO:0000313" key="2">
    <source>
        <dbReference type="EMBL" id="MET3732690.1"/>
    </source>
</evidence>
<feature type="domain" description="DUF4130" evidence="1">
    <location>
        <begin position="83"/>
        <end position="254"/>
    </location>
</feature>
<name>A0ABV2LVW0_9FLAO</name>
<evidence type="ECO:0000259" key="1">
    <source>
        <dbReference type="Pfam" id="PF13566"/>
    </source>
</evidence>
<accession>A0ABV2LVW0</accession>
<reference evidence="2 3" key="1">
    <citation type="submission" date="2024-06" db="EMBL/GenBank/DDBJ databases">
        <title>Genomic Encyclopedia of Type Strains, Phase IV (KMG-IV): sequencing the most valuable type-strain genomes for metagenomic binning, comparative biology and taxonomic classification.</title>
        <authorList>
            <person name="Goeker M."/>
        </authorList>
    </citation>
    <scope>NUCLEOTIDE SEQUENCE [LARGE SCALE GENOMIC DNA]</scope>
    <source>
        <strain evidence="2 3">DSM 29388</strain>
    </source>
</reference>